<dbReference type="RefSeq" id="XP_020433106.1">
    <property type="nucleotide sequence ID" value="XM_020576694.1"/>
</dbReference>
<proteinExistence type="predicted"/>
<dbReference type="GO" id="GO:0001907">
    <property type="term" value="P:symbiont-mediated killing of host cell"/>
    <property type="evidence" value="ECO:0007669"/>
    <property type="project" value="InterPro"/>
</dbReference>
<name>D3BBF5_HETP5</name>
<dbReference type="InParanoid" id="D3BBF5"/>
<dbReference type="InterPro" id="IPR036716">
    <property type="entry name" value="Pest_crys_N_sf"/>
</dbReference>
<dbReference type="SUPFAM" id="SSF56849">
    <property type="entry name" value="delta-Endotoxin (insectocide), N-terminal domain"/>
    <property type="match status" value="1"/>
</dbReference>
<dbReference type="EMBL" id="ADBJ01000026">
    <property type="protein sequence ID" value="EFA80988.1"/>
    <property type="molecule type" value="Genomic_DNA"/>
</dbReference>
<sequence>MPSVIDKFLSDDVIANPDLFQQQKKVISDLTGQTTDTMDDAIEIFKSLQDLLQQKTDIEAAILKTTTPDIAKLITLKMRIENVHAHTIGLQSQFLKANYECVNLPIYTVFASLHLLYMYDIINRSTFYGLDNPMKAHYLNFYKRFKKDYFSNIFKVYSNGQNKVLAKFPEKQLEKCNYHLTFNKYQEYRNNTMLNVYQYVHIFANLRADYTELVDRGFNYVNPRPLFSRMVAKTVAPLITKKQGTANVINPEAMGSFRMELPFILKKMEDGLANFYFQDVWRIWMTVDDERINSIQSQYLQMPLSTARLSAVTGTEKGTKVNLVGPLKNQLIFNDRDEDDDDRIKFIGLGADNRVGPTKYLPKSIPSEKIIFENHKISQVVGINRTPFRTVAKELDPGVYGLVLAFVPDTLEPNYMDVTKTNIISAMCLDAPPTNYVLQQNHNNILGMDAILLKVGGTALFSFKSKIPYEFTLYTECYADADAQFTFYKEGDKAQVFSIPAGHRVTKCSTQIIQADTKRFQFRVNKGPIILKSIYLIPKYFN</sequence>
<evidence type="ECO:0000259" key="1">
    <source>
        <dbReference type="Pfam" id="PF03945"/>
    </source>
</evidence>
<keyword evidence="3" id="KW-1185">Reference proteome</keyword>
<dbReference type="Proteomes" id="UP000001396">
    <property type="component" value="Unassembled WGS sequence"/>
</dbReference>
<dbReference type="Gene3D" id="1.20.190.10">
    <property type="entry name" value="Pesticidal crystal protein, N-terminal domain"/>
    <property type="match status" value="1"/>
</dbReference>
<feature type="domain" description="Pesticidal crystal protein" evidence="1">
    <location>
        <begin position="9"/>
        <end position="205"/>
    </location>
</feature>
<dbReference type="GO" id="GO:0090729">
    <property type="term" value="F:toxin activity"/>
    <property type="evidence" value="ECO:0007669"/>
    <property type="project" value="InterPro"/>
</dbReference>
<organism evidence="2 3">
    <name type="scientific">Heterostelium pallidum (strain ATCC 26659 / Pp 5 / PN500)</name>
    <name type="common">Cellular slime mold</name>
    <name type="synonym">Polysphondylium pallidum</name>
    <dbReference type="NCBI Taxonomy" id="670386"/>
    <lineage>
        <taxon>Eukaryota</taxon>
        <taxon>Amoebozoa</taxon>
        <taxon>Evosea</taxon>
        <taxon>Eumycetozoa</taxon>
        <taxon>Dictyostelia</taxon>
        <taxon>Acytosteliales</taxon>
        <taxon>Acytosteliaceae</taxon>
        <taxon>Heterostelium</taxon>
    </lineage>
</organism>
<comment type="caution">
    <text evidence="2">The sequence shown here is derived from an EMBL/GenBank/DDBJ whole genome shotgun (WGS) entry which is preliminary data.</text>
</comment>
<accession>D3BBF5</accession>
<dbReference type="Pfam" id="PF03945">
    <property type="entry name" value="Endotoxin_N"/>
    <property type="match status" value="1"/>
</dbReference>
<evidence type="ECO:0000313" key="3">
    <source>
        <dbReference type="Proteomes" id="UP000001396"/>
    </source>
</evidence>
<evidence type="ECO:0000313" key="2">
    <source>
        <dbReference type="EMBL" id="EFA80988.1"/>
    </source>
</evidence>
<dbReference type="InterPro" id="IPR005639">
    <property type="entry name" value="Pest_crys_dom_I"/>
</dbReference>
<dbReference type="GeneID" id="31361307"/>
<dbReference type="AlphaFoldDB" id="D3BBF5"/>
<protein>
    <recommendedName>
        <fullName evidence="1">Pesticidal crystal protein domain-containing protein</fullName>
    </recommendedName>
</protein>
<gene>
    <name evidence="2" type="ORF">PPL_05823</name>
</gene>
<reference evidence="2 3" key="1">
    <citation type="journal article" date="2011" name="Genome Res.">
        <title>Phylogeny-wide analysis of social amoeba genomes highlights ancient origins for complex intercellular communication.</title>
        <authorList>
            <person name="Heidel A.J."/>
            <person name="Lawal H.M."/>
            <person name="Felder M."/>
            <person name="Schilde C."/>
            <person name="Helps N.R."/>
            <person name="Tunggal B."/>
            <person name="Rivero F."/>
            <person name="John U."/>
            <person name="Schleicher M."/>
            <person name="Eichinger L."/>
            <person name="Platzer M."/>
            <person name="Noegel A.A."/>
            <person name="Schaap P."/>
            <person name="Gloeckner G."/>
        </authorList>
    </citation>
    <scope>NUCLEOTIDE SEQUENCE [LARGE SCALE GENOMIC DNA]</scope>
    <source>
        <strain evidence="3">ATCC 26659 / Pp 5 / PN500</strain>
    </source>
</reference>